<dbReference type="SMART" id="SM00360">
    <property type="entry name" value="RRM"/>
    <property type="match status" value="1"/>
</dbReference>
<dbReference type="GO" id="GO:0003723">
    <property type="term" value="F:RNA binding"/>
    <property type="evidence" value="ECO:0007669"/>
    <property type="project" value="UniProtKB-UniRule"/>
</dbReference>
<dbReference type="InterPro" id="IPR034228">
    <property type="entry name" value="Nop6_RRM"/>
</dbReference>
<dbReference type="AlphaFoldDB" id="A0A7S3JZG8"/>
<feature type="compositionally biased region" description="Basic and acidic residues" evidence="2">
    <location>
        <begin position="334"/>
        <end position="348"/>
    </location>
</feature>
<dbReference type="InterPro" id="IPR012677">
    <property type="entry name" value="Nucleotide-bd_a/b_plait_sf"/>
</dbReference>
<accession>A0A7S3JZG8</accession>
<evidence type="ECO:0000256" key="2">
    <source>
        <dbReference type="SAM" id="MobiDB-lite"/>
    </source>
</evidence>
<feature type="region of interest" description="Disordered" evidence="2">
    <location>
        <begin position="1"/>
        <end position="29"/>
    </location>
</feature>
<evidence type="ECO:0000256" key="1">
    <source>
        <dbReference type="PROSITE-ProRule" id="PRU00176"/>
    </source>
</evidence>
<dbReference type="PROSITE" id="PS50102">
    <property type="entry name" value="RRM"/>
    <property type="match status" value="1"/>
</dbReference>
<dbReference type="InterPro" id="IPR000504">
    <property type="entry name" value="RRM_dom"/>
</dbReference>
<reference evidence="4" key="1">
    <citation type="submission" date="2021-01" db="EMBL/GenBank/DDBJ databases">
        <authorList>
            <person name="Corre E."/>
            <person name="Pelletier E."/>
            <person name="Niang G."/>
            <person name="Scheremetjew M."/>
            <person name="Finn R."/>
            <person name="Kale V."/>
            <person name="Holt S."/>
            <person name="Cochrane G."/>
            <person name="Meng A."/>
            <person name="Brown T."/>
            <person name="Cohen L."/>
        </authorList>
    </citation>
    <scope>NUCLEOTIDE SEQUENCE</scope>
    <source>
        <strain evidence="4">CCMP1510</strain>
    </source>
</reference>
<keyword evidence="1" id="KW-0694">RNA-binding</keyword>
<name>A0A7S3JZG8_9STRA</name>
<dbReference type="CDD" id="cd12400">
    <property type="entry name" value="RRM_Nop6"/>
    <property type="match status" value="1"/>
</dbReference>
<dbReference type="Pfam" id="PF00076">
    <property type="entry name" value="RRM_1"/>
    <property type="match status" value="1"/>
</dbReference>
<dbReference type="SUPFAM" id="SSF54928">
    <property type="entry name" value="RNA-binding domain, RBD"/>
    <property type="match status" value="1"/>
</dbReference>
<feature type="region of interest" description="Disordered" evidence="2">
    <location>
        <begin position="199"/>
        <end position="219"/>
    </location>
</feature>
<evidence type="ECO:0000313" key="4">
    <source>
        <dbReference type="EMBL" id="CAE0367838.1"/>
    </source>
</evidence>
<dbReference type="InterPro" id="IPR035979">
    <property type="entry name" value="RBD_domain_sf"/>
</dbReference>
<dbReference type="EMBL" id="HBIJ01012650">
    <property type="protein sequence ID" value="CAE0367838.1"/>
    <property type="molecule type" value="Transcribed_RNA"/>
</dbReference>
<gene>
    <name evidence="4" type="ORF">ALAG00032_LOCUS8595</name>
</gene>
<sequence length="378" mass="42374">MAKALNAKERRRLARQAKRQEEESVASNIQQDSVIARGAVGTMGVLNAKERRRLARAAKRKTATPLVVNEEIIKKKKAKKAGTVQQTSAKTINEKNEAVMNSKARRKARRATERDAEKKEFKPIYIAFVGQLNYSTSANRLKQFLIDRGVQGHLKVRLRTDKKTGKSLGQAFVECESTEALHACVALHHATLDGRRINVEKSAGGGKATKQKRVSQLRSDQQQHVQQTVERIINEYLADGRLKSNEIDQGVRTLLERRSGKIATLALDEFCATEDRDTLDNPAAFLTVIVTRLSADEKNAHSEDDKILGIDDDGMVTSTSKTKKRSLNVIKEDQEGFEQPLKKNKIEDNISSSSMSSEKKQHDLSEIFPVLRHLNKKK</sequence>
<dbReference type="Gene3D" id="3.30.70.330">
    <property type="match status" value="1"/>
</dbReference>
<evidence type="ECO:0000259" key="3">
    <source>
        <dbReference type="PROSITE" id="PS50102"/>
    </source>
</evidence>
<proteinExistence type="predicted"/>
<feature type="domain" description="RRM" evidence="3">
    <location>
        <begin position="125"/>
        <end position="204"/>
    </location>
</feature>
<organism evidence="4">
    <name type="scientific">Aureoumbra lagunensis</name>
    <dbReference type="NCBI Taxonomy" id="44058"/>
    <lineage>
        <taxon>Eukaryota</taxon>
        <taxon>Sar</taxon>
        <taxon>Stramenopiles</taxon>
        <taxon>Ochrophyta</taxon>
        <taxon>Pelagophyceae</taxon>
        <taxon>Pelagomonadales</taxon>
        <taxon>Aureoumbra</taxon>
    </lineage>
</organism>
<protein>
    <recommendedName>
        <fullName evidence="3">RRM domain-containing protein</fullName>
    </recommendedName>
</protein>
<feature type="region of interest" description="Disordered" evidence="2">
    <location>
        <begin position="334"/>
        <end position="364"/>
    </location>
</feature>